<dbReference type="AlphaFoldDB" id="A0AA39WZA8"/>
<keyword evidence="3" id="KW-1185">Reference proteome</keyword>
<gene>
    <name evidence="2" type="ORF">B0T14DRAFT_195917</name>
</gene>
<evidence type="ECO:0000256" key="1">
    <source>
        <dbReference type="SAM" id="SignalP"/>
    </source>
</evidence>
<evidence type="ECO:0000313" key="2">
    <source>
        <dbReference type="EMBL" id="KAK0624399.1"/>
    </source>
</evidence>
<evidence type="ECO:0000313" key="3">
    <source>
        <dbReference type="Proteomes" id="UP001175000"/>
    </source>
</evidence>
<keyword evidence="1" id="KW-0732">Signal</keyword>
<reference evidence="2" key="1">
    <citation type="submission" date="2023-06" db="EMBL/GenBank/DDBJ databases">
        <title>Genome-scale phylogeny and comparative genomics of the fungal order Sordariales.</title>
        <authorList>
            <consortium name="Lawrence Berkeley National Laboratory"/>
            <person name="Hensen N."/>
            <person name="Bonometti L."/>
            <person name="Westerberg I."/>
            <person name="Brannstrom I.O."/>
            <person name="Guillou S."/>
            <person name="Cros-Aarteil S."/>
            <person name="Calhoun S."/>
            <person name="Haridas S."/>
            <person name="Kuo A."/>
            <person name="Mondo S."/>
            <person name="Pangilinan J."/>
            <person name="Riley R."/>
            <person name="Labutti K."/>
            <person name="Andreopoulos B."/>
            <person name="Lipzen A."/>
            <person name="Chen C."/>
            <person name="Yanf M."/>
            <person name="Daum C."/>
            <person name="Ng V."/>
            <person name="Clum A."/>
            <person name="Steindorff A."/>
            <person name="Ohm R."/>
            <person name="Martin F."/>
            <person name="Silar P."/>
            <person name="Natvig D."/>
            <person name="Lalanne C."/>
            <person name="Gautier V."/>
            <person name="Ament-Velasquez S.L."/>
            <person name="Kruys A."/>
            <person name="Hutchinson M.I."/>
            <person name="Powell A.J."/>
            <person name="Barry K."/>
            <person name="Miller A.N."/>
            <person name="Grigoriev I.V."/>
            <person name="Debuchy R."/>
            <person name="Gladieux P."/>
            <person name="Thoren M.H."/>
            <person name="Johannesson H."/>
        </authorList>
    </citation>
    <scope>NUCLEOTIDE SEQUENCE</scope>
    <source>
        <strain evidence="2">CBS 606.72</strain>
    </source>
</reference>
<name>A0AA39WZA8_9PEZI</name>
<dbReference type="EMBL" id="JAULSU010000003">
    <property type="protein sequence ID" value="KAK0624399.1"/>
    <property type="molecule type" value="Genomic_DNA"/>
</dbReference>
<dbReference type="Proteomes" id="UP001175000">
    <property type="component" value="Unassembled WGS sequence"/>
</dbReference>
<protein>
    <submittedName>
        <fullName evidence="2">Uncharacterized protein</fullName>
    </submittedName>
</protein>
<sequence length="293" mass="32882">MHLPPFLPLFLFSLPTLARDPLGDTISGILKSLLDQHDHTWLPARVLHPNLTYTENNIVYPIGTTPLWKNAVQRPVINWYNGWWNGHFDHDSMQAVAILVIEENSVPALLVMRMRMDWESGAVTELELQIVRDDVEGADHYVAVAKEDGPNAMGPEWEEDLSGGEARLTAAKVYELGKGYYEGKSVTGFWEGCYRIDNGRPKTSCADAPAVVQASKVHGRGRRFLVAAANVQRKNVFSVAIVDIDGSSWLVAESLRFNGLELIDRMETSWTEVPYRSAPPFEQAAVKWSTHWP</sequence>
<organism evidence="2 3">
    <name type="scientific">Immersiella caudata</name>
    <dbReference type="NCBI Taxonomy" id="314043"/>
    <lineage>
        <taxon>Eukaryota</taxon>
        <taxon>Fungi</taxon>
        <taxon>Dikarya</taxon>
        <taxon>Ascomycota</taxon>
        <taxon>Pezizomycotina</taxon>
        <taxon>Sordariomycetes</taxon>
        <taxon>Sordariomycetidae</taxon>
        <taxon>Sordariales</taxon>
        <taxon>Lasiosphaeriaceae</taxon>
        <taxon>Immersiella</taxon>
    </lineage>
</organism>
<proteinExistence type="predicted"/>
<feature type="signal peptide" evidence="1">
    <location>
        <begin position="1"/>
        <end position="18"/>
    </location>
</feature>
<accession>A0AA39WZA8</accession>
<comment type="caution">
    <text evidence="2">The sequence shown here is derived from an EMBL/GenBank/DDBJ whole genome shotgun (WGS) entry which is preliminary data.</text>
</comment>
<feature type="chain" id="PRO_5041349800" evidence="1">
    <location>
        <begin position="19"/>
        <end position="293"/>
    </location>
</feature>